<dbReference type="InterPro" id="IPR002347">
    <property type="entry name" value="SDR_fam"/>
</dbReference>
<dbReference type="Proteomes" id="UP000549695">
    <property type="component" value="Unassembled WGS sequence"/>
</dbReference>
<accession>A0A852W7U8</accession>
<dbReference type="CDD" id="cd05233">
    <property type="entry name" value="SDR_c"/>
    <property type="match status" value="1"/>
</dbReference>
<name>A0A852W7U8_PSEA5</name>
<dbReference type="Gene3D" id="3.40.50.720">
    <property type="entry name" value="NAD(P)-binding Rossmann-like Domain"/>
    <property type="match status" value="1"/>
</dbReference>
<proteinExistence type="inferred from homology"/>
<organism evidence="3 4">
    <name type="scientific">Pseudonocardia alni</name>
    <name type="common">Amycolata alni</name>
    <dbReference type="NCBI Taxonomy" id="33907"/>
    <lineage>
        <taxon>Bacteria</taxon>
        <taxon>Bacillati</taxon>
        <taxon>Actinomycetota</taxon>
        <taxon>Actinomycetes</taxon>
        <taxon>Pseudonocardiales</taxon>
        <taxon>Pseudonocardiaceae</taxon>
        <taxon>Pseudonocardia</taxon>
    </lineage>
</organism>
<dbReference type="PROSITE" id="PS00061">
    <property type="entry name" value="ADH_SHORT"/>
    <property type="match status" value="1"/>
</dbReference>
<dbReference type="FunFam" id="3.40.50.720:FF:000084">
    <property type="entry name" value="Short-chain dehydrogenase reductase"/>
    <property type="match status" value="1"/>
</dbReference>
<protein>
    <submittedName>
        <fullName evidence="3">3-oxoacyl-[acyl-carrier protein] reductase</fullName>
        <ecNumber evidence="3">1.1.1.100</ecNumber>
    </submittedName>
</protein>
<comment type="caution">
    <text evidence="3">The sequence shown here is derived from an EMBL/GenBank/DDBJ whole genome shotgun (WGS) entry which is preliminary data.</text>
</comment>
<dbReference type="PANTHER" id="PTHR43639">
    <property type="entry name" value="OXIDOREDUCTASE, SHORT-CHAIN DEHYDROGENASE/REDUCTASE FAMILY (AFU_ORTHOLOGUE AFUA_5G02870)"/>
    <property type="match status" value="1"/>
</dbReference>
<dbReference type="Pfam" id="PF13561">
    <property type="entry name" value="adh_short_C2"/>
    <property type="match status" value="1"/>
</dbReference>
<keyword evidence="4" id="KW-1185">Reference proteome</keyword>
<dbReference type="PRINTS" id="PR00081">
    <property type="entry name" value="GDHRDH"/>
</dbReference>
<dbReference type="EC" id="1.1.1.100" evidence="3"/>
<keyword evidence="2 3" id="KW-0560">Oxidoreductase</keyword>
<dbReference type="GeneID" id="98055167"/>
<dbReference type="SUPFAM" id="SSF51735">
    <property type="entry name" value="NAD(P)-binding Rossmann-fold domains"/>
    <property type="match status" value="1"/>
</dbReference>
<comment type="similarity">
    <text evidence="1">Belongs to the short-chain dehydrogenases/reductases (SDR) family.</text>
</comment>
<evidence type="ECO:0000256" key="2">
    <source>
        <dbReference type="ARBA" id="ARBA00023002"/>
    </source>
</evidence>
<dbReference type="RefSeq" id="WP_179762702.1">
    <property type="nucleotide sequence ID" value="NZ_BAAAJZ010000011.1"/>
</dbReference>
<dbReference type="AlphaFoldDB" id="A0A852W7U8"/>
<reference evidence="3 4" key="1">
    <citation type="submission" date="2020-07" db="EMBL/GenBank/DDBJ databases">
        <title>Sequencing the genomes of 1000 actinobacteria strains.</title>
        <authorList>
            <person name="Klenk H.-P."/>
        </authorList>
    </citation>
    <scope>NUCLEOTIDE SEQUENCE [LARGE SCALE GENOMIC DNA]</scope>
    <source>
        <strain evidence="3 4">DSM 44749</strain>
    </source>
</reference>
<evidence type="ECO:0000313" key="3">
    <source>
        <dbReference type="EMBL" id="NYG05247.1"/>
    </source>
</evidence>
<dbReference type="InterPro" id="IPR036291">
    <property type="entry name" value="NAD(P)-bd_dom_sf"/>
</dbReference>
<dbReference type="EMBL" id="JACCCZ010000001">
    <property type="protein sequence ID" value="NYG05247.1"/>
    <property type="molecule type" value="Genomic_DNA"/>
</dbReference>
<evidence type="ECO:0000256" key="1">
    <source>
        <dbReference type="ARBA" id="ARBA00006484"/>
    </source>
</evidence>
<gene>
    <name evidence="3" type="ORF">HDA37_005532</name>
</gene>
<dbReference type="PANTHER" id="PTHR43639:SF9">
    <property type="entry name" value="BLL5898 PROTEIN"/>
    <property type="match status" value="1"/>
</dbReference>
<evidence type="ECO:0000313" key="4">
    <source>
        <dbReference type="Proteomes" id="UP000549695"/>
    </source>
</evidence>
<sequence length="258" mass="26596">MTAPEDRRLDGRWIIVTGGSKGIGLGIAHALLARGAHVGIVARDAADLESARGELDAAAPAGSRVASFQADTGDAAAVERLGAELSERIPVLHGLVANAGTGGLTSFLDLEVAEWDRIMTVNLRGTFLVARMAARLMIPHPGTDRSILVVSSVRARQFRPGTLAYSCSKAAVDQFVRGAAIELAPHGIRVNTVAPGMTVTPLMLERTPDVEEIAAERIPLGRAGLPSDVGRAAAFLLGGGAGFVTGANLAVDGGEALL</sequence>
<dbReference type="GO" id="GO:0004316">
    <property type="term" value="F:3-oxoacyl-[acyl-carrier-protein] reductase (NADPH) activity"/>
    <property type="evidence" value="ECO:0007669"/>
    <property type="project" value="UniProtKB-EC"/>
</dbReference>
<dbReference type="InterPro" id="IPR020904">
    <property type="entry name" value="Sc_DH/Rdtase_CS"/>
</dbReference>